<keyword evidence="5" id="KW-1185">Reference proteome</keyword>
<dbReference type="Proteomes" id="UP000651837">
    <property type="component" value="Unassembled WGS sequence"/>
</dbReference>
<evidence type="ECO:0008006" key="6">
    <source>
        <dbReference type="Google" id="ProtNLM"/>
    </source>
</evidence>
<protein>
    <recommendedName>
        <fullName evidence="6">RDD family protein</fullName>
    </recommendedName>
</protein>
<dbReference type="Proteomes" id="UP000245667">
    <property type="component" value="Unassembled WGS sequence"/>
</dbReference>
<keyword evidence="1" id="KW-0472">Membrane</keyword>
<evidence type="ECO:0000313" key="4">
    <source>
        <dbReference type="Proteomes" id="UP000245667"/>
    </source>
</evidence>
<sequence>MAINIGDQVNIALSNRLKLNILFVDFIIFSFLFLTIEGMIYSQVDFDRVFPWLFRLLIYFMFFTLSELLFNRTLGMRLFKVSLVNKKRGELSKAFVKYSFLVVLDRFILIILLYFFRIFFHSKKNLLISEKYSGLRWSRKQY</sequence>
<keyword evidence="1" id="KW-1133">Transmembrane helix</keyword>
<dbReference type="AlphaFoldDB" id="A0A316E697"/>
<comment type="caution">
    <text evidence="3">The sequence shown here is derived from an EMBL/GenBank/DDBJ whole genome shotgun (WGS) entry which is preliminary data.</text>
</comment>
<feature type="transmembrane region" description="Helical" evidence="1">
    <location>
        <begin position="95"/>
        <end position="116"/>
    </location>
</feature>
<reference evidence="3 4" key="1">
    <citation type="submission" date="2018-05" db="EMBL/GenBank/DDBJ databases">
        <title>Genomic Encyclopedia of Archaeal and Bacterial Type Strains, Phase II (KMG-II): from individual species to whole genera.</title>
        <authorList>
            <person name="Goeker M."/>
        </authorList>
    </citation>
    <scope>NUCLEOTIDE SEQUENCE [LARGE SCALE GENOMIC DNA]</scope>
    <source>
        <strain evidence="3 4">DSM 23514</strain>
    </source>
</reference>
<reference evidence="2 5" key="2">
    <citation type="submission" date="2020-07" db="EMBL/GenBank/DDBJ databases">
        <title>The draft genome sequence of Maribacter polysiphoniae KCTC 22021.</title>
        <authorList>
            <person name="Mu L."/>
        </authorList>
    </citation>
    <scope>NUCLEOTIDE SEQUENCE [LARGE SCALE GENOMIC DNA]</scope>
    <source>
        <strain evidence="2 5">KCTC 22021</strain>
    </source>
</reference>
<evidence type="ECO:0000313" key="5">
    <source>
        <dbReference type="Proteomes" id="UP000651837"/>
    </source>
</evidence>
<accession>A0A316E697</accession>
<dbReference type="EMBL" id="QGGQ01000017">
    <property type="protein sequence ID" value="PWK18460.1"/>
    <property type="molecule type" value="Genomic_DNA"/>
</dbReference>
<keyword evidence="1" id="KW-0812">Transmembrane</keyword>
<proteinExistence type="predicted"/>
<name>A0A316E697_9FLAO</name>
<evidence type="ECO:0000313" key="2">
    <source>
        <dbReference type="EMBL" id="MBD1263175.1"/>
    </source>
</evidence>
<gene>
    <name evidence="2" type="ORF">HZY62_21485</name>
    <name evidence="3" type="ORF">LX92_04334</name>
</gene>
<feature type="transmembrane region" description="Helical" evidence="1">
    <location>
        <begin position="52"/>
        <end position="74"/>
    </location>
</feature>
<evidence type="ECO:0000313" key="3">
    <source>
        <dbReference type="EMBL" id="PWK18460.1"/>
    </source>
</evidence>
<dbReference type="EMBL" id="JACWLN010000019">
    <property type="protein sequence ID" value="MBD1263175.1"/>
    <property type="molecule type" value="Genomic_DNA"/>
</dbReference>
<feature type="transmembrane region" description="Helical" evidence="1">
    <location>
        <begin position="21"/>
        <end position="40"/>
    </location>
</feature>
<evidence type="ECO:0000256" key="1">
    <source>
        <dbReference type="SAM" id="Phobius"/>
    </source>
</evidence>
<organism evidence="3 4">
    <name type="scientific">Maribacter polysiphoniae</name>
    <dbReference type="NCBI Taxonomy" id="429344"/>
    <lineage>
        <taxon>Bacteria</taxon>
        <taxon>Pseudomonadati</taxon>
        <taxon>Bacteroidota</taxon>
        <taxon>Flavobacteriia</taxon>
        <taxon>Flavobacteriales</taxon>
        <taxon>Flavobacteriaceae</taxon>
        <taxon>Maribacter</taxon>
    </lineage>
</organism>